<dbReference type="Proteomes" id="UP001154078">
    <property type="component" value="Chromosome 2"/>
</dbReference>
<evidence type="ECO:0000313" key="5">
    <source>
        <dbReference type="EMBL" id="CAH0551327.1"/>
    </source>
</evidence>
<dbReference type="GO" id="GO:0070898">
    <property type="term" value="P:RNA polymerase III preinitiation complex assembly"/>
    <property type="evidence" value="ECO:0007669"/>
    <property type="project" value="TreeGrafter"/>
</dbReference>
<dbReference type="GO" id="GO:0005634">
    <property type="term" value="C:nucleus"/>
    <property type="evidence" value="ECO:0007669"/>
    <property type="project" value="UniProtKB-SubCell"/>
</dbReference>
<feature type="compositionally biased region" description="Acidic residues" evidence="3">
    <location>
        <begin position="367"/>
        <end position="378"/>
    </location>
</feature>
<evidence type="ECO:0000259" key="4">
    <source>
        <dbReference type="SMART" id="SM00717"/>
    </source>
</evidence>
<dbReference type="PANTHER" id="PTHR22929">
    <property type="entry name" value="RNA POLYMERASE III TRANSCRIPTION INITIATION FACTOR B"/>
    <property type="match status" value="1"/>
</dbReference>
<feature type="coiled-coil region" evidence="2">
    <location>
        <begin position="500"/>
        <end position="527"/>
    </location>
</feature>
<feature type="region of interest" description="Disordered" evidence="3">
    <location>
        <begin position="356"/>
        <end position="383"/>
    </location>
</feature>
<accession>A0A9P0AYR8</accession>
<dbReference type="InterPro" id="IPR001005">
    <property type="entry name" value="SANT/Myb"/>
</dbReference>
<protein>
    <recommendedName>
        <fullName evidence="4">Myb-like domain-containing protein</fullName>
    </recommendedName>
</protein>
<dbReference type="GO" id="GO:0001156">
    <property type="term" value="F:TFIIIC-class transcription factor complex binding"/>
    <property type="evidence" value="ECO:0007669"/>
    <property type="project" value="TreeGrafter"/>
</dbReference>
<sequence>MASRRTRIKGIANIPQRKKVTDGETNDSSAKNDVKKQIDEKLLSPEKVPDVNGDSSISKIEDNINKKTSDSNLNEVNLSKNEENKSICEPPKQPAILRRKFIKPTVNVINRKAKHIEGKEEKLEETVKYNATEKIVVLNEQIIKPAHTIITRAPSPQKPHVFNVQDIVSNETHFTPNGFHNKPDIIPLDKVIRKLPPPFQNPHHSDSDYPPPPPSPSKINRSRIKAIPRLNNRRTSFSASESEDESRRQYNRIRNDSVCSVASATDISNMSECMSPQRQGKEFNSVIREKCKKKVHSRKLAEARRQFNLKYFGSTPDRQKLTMIDLIFYNPTTNPMKNEVKEKENDGEVIEEIVDDPESVEPKKIDEEDENKSDEENEMPVPQLKVGPQGEIILDEKSLVVENKGTKRNREELQKSKVIDGDFDTGYGVYKRAKRSKDWSQNETLRFYKALNTIGTDFTLMCDLFPKRNRRELKLKFKKEEKVNKALIDKAMMNPCEFDYRELKDEVDMEEKELQMLEEEKVKELKAKKEKCSTVTKKIRVPKVADVVKPKKVKEPKPKKLKTKKSLDISSVLDESDADESNVESDSDADFEVINPPKRTRYGRIPKSQKEQEFDTELEVFRNNIKKPIIPDTNPEPGSLMFVPVSTNKFEIFMVTPNGGKTPLNIEKNNSSEQEVENIMTITAERRTSVPALEYNVTIPAEDNTLKESEERTILEL</sequence>
<dbReference type="AlphaFoldDB" id="A0A9P0AYR8"/>
<feature type="domain" description="Myb-like" evidence="4">
    <location>
        <begin position="435"/>
        <end position="483"/>
    </location>
</feature>
<feature type="region of interest" description="Disordered" evidence="3">
    <location>
        <begin position="194"/>
        <end position="249"/>
    </location>
</feature>
<dbReference type="Pfam" id="PF15963">
    <property type="entry name" value="Myb_DNA-bind_7"/>
    <property type="match status" value="1"/>
</dbReference>
<feature type="region of interest" description="Disordered" evidence="3">
    <location>
        <begin position="1"/>
        <end position="37"/>
    </location>
</feature>
<dbReference type="OrthoDB" id="272624at2759"/>
<evidence type="ECO:0000256" key="2">
    <source>
        <dbReference type="SAM" id="Coils"/>
    </source>
</evidence>
<dbReference type="InterPro" id="IPR039467">
    <property type="entry name" value="TFIIIB_B''_Myb"/>
</dbReference>
<dbReference type="EMBL" id="OV121133">
    <property type="protein sequence ID" value="CAH0551327.1"/>
    <property type="molecule type" value="Genomic_DNA"/>
</dbReference>
<dbReference type="InterPro" id="IPR009057">
    <property type="entry name" value="Homeodomain-like_sf"/>
</dbReference>
<name>A0A9P0AYR8_BRAAE</name>
<keyword evidence="2" id="KW-0175">Coiled coil</keyword>
<dbReference type="SMART" id="SM00717">
    <property type="entry name" value="SANT"/>
    <property type="match status" value="1"/>
</dbReference>
<evidence type="ECO:0000313" key="6">
    <source>
        <dbReference type="Proteomes" id="UP001154078"/>
    </source>
</evidence>
<evidence type="ECO:0000256" key="1">
    <source>
        <dbReference type="ARBA" id="ARBA00004123"/>
    </source>
</evidence>
<dbReference type="GO" id="GO:0000126">
    <property type="term" value="C:transcription factor TFIIIB complex"/>
    <property type="evidence" value="ECO:0007669"/>
    <property type="project" value="TreeGrafter"/>
</dbReference>
<reference evidence="5" key="1">
    <citation type="submission" date="2021-12" db="EMBL/GenBank/DDBJ databases">
        <authorList>
            <person name="King R."/>
        </authorList>
    </citation>
    <scope>NUCLEOTIDE SEQUENCE</scope>
</reference>
<comment type="subcellular location">
    <subcellularLocation>
        <location evidence="1">Nucleus</location>
    </subcellularLocation>
</comment>
<organism evidence="5 6">
    <name type="scientific">Brassicogethes aeneus</name>
    <name type="common">Rape pollen beetle</name>
    <name type="synonym">Meligethes aeneus</name>
    <dbReference type="NCBI Taxonomy" id="1431903"/>
    <lineage>
        <taxon>Eukaryota</taxon>
        <taxon>Metazoa</taxon>
        <taxon>Ecdysozoa</taxon>
        <taxon>Arthropoda</taxon>
        <taxon>Hexapoda</taxon>
        <taxon>Insecta</taxon>
        <taxon>Pterygota</taxon>
        <taxon>Neoptera</taxon>
        <taxon>Endopterygota</taxon>
        <taxon>Coleoptera</taxon>
        <taxon>Polyphaga</taxon>
        <taxon>Cucujiformia</taxon>
        <taxon>Nitidulidae</taxon>
        <taxon>Meligethinae</taxon>
        <taxon>Brassicogethes</taxon>
    </lineage>
</organism>
<feature type="region of interest" description="Disordered" evidence="3">
    <location>
        <begin position="572"/>
        <end position="609"/>
    </location>
</feature>
<keyword evidence="6" id="KW-1185">Reference proteome</keyword>
<feature type="compositionally biased region" description="Acidic residues" evidence="3">
    <location>
        <begin position="574"/>
        <end position="591"/>
    </location>
</feature>
<evidence type="ECO:0000256" key="3">
    <source>
        <dbReference type="SAM" id="MobiDB-lite"/>
    </source>
</evidence>
<proteinExistence type="predicted"/>
<dbReference type="PANTHER" id="PTHR22929:SF0">
    <property type="entry name" value="TRANSCRIPTION FACTOR TFIIIB COMPONENT B'' HOMOLOG"/>
    <property type="match status" value="1"/>
</dbReference>
<gene>
    <name evidence="5" type="ORF">MELIAE_LOCUS3964</name>
</gene>
<dbReference type="SUPFAM" id="SSF46689">
    <property type="entry name" value="Homeodomain-like"/>
    <property type="match status" value="1"/>
</dbReference>